<dbReference type="InterPro" id="IPR011605">
    <property type="entry name" value="NusB_fam"/>
</dbReference>
<name>A0A1G8Z7Q9_9LACT</name>
<evidence type="ECO:0000256" key="1">
    <source>
        <dbReference type="ARBA" id="ARBA00005952"/>
    </source>
</evidence>
<comment type="function">
    <text evidence="6">Involved in transcription antitermination. Required for transcription of ribosomal RNA (rRNA) genes. Binds specifically to the boxA antiterminator sequence of the ribosomal RNA (rrn) operons.</text>
</comment>
<dbReference type="InterPro" id="IPR006027">
    <property type="entry name" value="NusB_RsmB_TIM44"/>
</dbReference>
<dbReference type="PANTHER" id="PTHR11078:SF3">
    <property type="entry name" value="ANTITERMINATION NUSB DOMAIN-CONTAINING PROTEIN"/>
    <property type="match status" value="1"/>
</dbReference>
<dbReference type="GO" id="GO:0006353">
    <property type="term" value="P:DNA-templated transcription termination"/>
    <property type="evidence" value="ECO:0007669"/>
    <property type="project" value="UniProtKB-UniRule"/>
</dbReference>
<dbReference type="InterPro" id="IPR035926">
    <property type="entry name" value="NusB-like_sf"/>
</dbReference>
<evidence type="ECO:0000313" key="8">
    <source>
        <dbReference type="EMBL" id="SDK11116.1"/>
    </source>
</evidence>
<keyword evidence="2 6" id="KW-0889">Transcription antitermination</keyword>
<evidence type="ECO:0000256" key="4">
    <source>
        <dbReference type="ARBA" id="ARBA00023015"/>
    </source>
</evidence>
<comment type="similarity">
    <text evidence="1 6">Belongs to the NusB family.</text>
</comment>
<keyword evidence="3 6" id="KW-0694">RNA-binding</keyword>
<evidence type="ECO:0000313" key="9">
    <source>
        <dbReference type="Proteomes" id="UP000199433"/>
    </source>
</evidence>
<dbReference type="SUPFAM" id="SSF48013">
    <property type="entry name" value="NusB-like"/>
    <property type="match status" value="1"/>
</dbReference>
<dbReference type="NCBIfam" id="TIGR01951">
    <property type="entry name" value="nusB"/>
    <property type="match status" value="1"/>
</dbReference>
<evidence type="ECO:0000256" key="2">
    <source>
        <dbReference type="ARBA" id="ARBA00022814"/>
    </source>
</evidence>
<dbReference type="RefSeq" id="WP_176759611.1">
    <property type="nucleotide sequence ID" value="NZ_FNFK01000013.1"/>
</dbReference>
<feature type="domain" description="NusB/RsmB/TIM44" evidence="7">
    <location>
        <begin position="43"/>
        <end position="156"/>
    </location>
</feature>
<dbReference type="STRING" id="426701.SAMN04488098_101314"/>
<dbReference type="Gene3D" id="1.10.940.10">
    <property type="entry name" value="NusB-like"/>
    <property type="match status" value="1"/>
</dbReference>
<reference evidence="9" key="1">
    <citation type="submission" date="2016-10" db="EMBL/GenBank/DDBJ databases">
        <authorList>
            <person name="Varghese N."/>
            <person name="Submissions S."/>
        </authorList>
    </citation>
    <scope>NUCLEOTIDE SEQUENCE [LARGE SCALE GENOMIC DNA]</scope>
    <source>
        <strain evidence="9">DSM 19181</strain>
    </source>
</reference>
<organism evidence="8 9">
    <name type="scientific">Alkalibacterium thalassium</name>
    <dbReference type="NCBI Taxonomy" id="426701"/>
    <lineage>
        <taxon>Bacteria</taxon>
        <taxon>Bacillati</taxon>
        <taxon>Bacillota</taxon>
        <taxon>Bacilli</taxon>
        <taxon>Lactobacillales</taxon>
        <taxon>Carnobacteriaceae</taxon>
        <taxon>Alkalibacterium</taxon>
    </lineage>
</organism>
<dbReference type="AlphaFoldDB" id="A0A1G8Z7Q9"/>
<dbReference type="Pfam" id="PF01029">
    <property type="entry name" value="NusB"/>
    <property type="match status" value="1"/>
</dbReference>
<accession>A0A1G8Z7Q9</accession>
<evidence type="ECO:0000256" key="5">
    <source>
        <dbReference type="ARBA" id="ARBA00023163"/>
    </source>
</evidence>
<dbReference type="EMBL" id="FNFK01000013">
    <property type="protein sequence ID" value="SDK11116.1"/>
    <property type="molecule type" value="Genomic_DNA"/>
</dbReference>
<dbReference type="GO" id="GO:0003723">
    <property type="term" value="F:RNA binding"/>
    <property type="evidence" value="ECO:0007669"/>
    <property type="project" value="UniProtKB-UniRule"/>
</dbReference>
<keyword evidence="5 6" id="KW-0804">Transcription</keyword>
<keyword evidence="9" id="KW-1185">Reference proteome</keyword>
<dbReference type="GO" id="GO:0005829">
    <property type="term" value="C:cytosol"/>
    <property type="evidence" value="ECO:0007669"/>
    <property type="project" value="TreeGrafter"/>
</dbReference>
<evidence type="ECO:0000256" key="3">
    <source>
        <dbReference type="ARBA" id="ARBA00022884"/>
    </source>
</evidence>
<sequence>MTTVRRVIREKAFQSLFQLSTHDELTADQAIRLALESTLSFDEGRTIEEAMKDALPEEKNTQQIVTDALHYLRRLVVGTRDNKEVIDETITRHLKNWSLNRLERTNRLLLELAAYELLFEAETDKRIVMNEAIELAKTFNDEKASKFINGVLQSIADENKV</sequence>
<proteinExistence type="inferred from homology"/>
<evidence type="ECO:0000259" key="7">
    <source>
        <dbReference type="Pfam" id="PF01029"/>
    </source>
</evidence>
<evidence type="ECO:0000256" key="6">
    <source>
        <dbReference type="HAMAP-Rule" id="MF_00073"/>
    </source>
</evidence>
<dbReference type="PANTHER" id="PTHR11078">
    <property type="entry name" value="N UTILIZATION SUBSTANCE PROTEIN B-RELATED"/>
    <property type="match status" value="1"/>
</dbReference>
<dbReference type="Proteomes" id="UP000199433">
    <property type="component" value="Unassembled WGS sequence"/>
</dbReference>
<dbReference type="GO" id="GO:0031564">
    <property type="term" value="P:transcription antitermination"/>
    <property type="evidence" value="ECO:0007669"/>
    <property type="project" value="UniProtKB-KW"/>
</dbReference>
<gene>
    <name evidence="6" type="primary">nusB</name>
    <name evidence="8" type="ORF">SAMN04488098_101314</name>
</gene>
<protein>
    <recommendedName>
        <fullName evidence="6">Transcription antitermination protein NusB</fullName>
    </recommendedName>
    <alternativeName>
        <fullName evidence="6">Antitermination factor NusB</fullName>
    </alternativeName>
</protein>
<dbReference type="HAMAP" id="MF_00073">
    <property type="entry name" value="NusB"/>
    <property type="match status" value="1"/>
</dbReference>
<keyword evidence="4 6" id="KW-0805">Transcription regulation</keyword>